<keyword evidence="2" id="KW-0808">Transferase</keyword>
<organism evidence="2 3">
    <name type="scientific">Actinoallomurus acaciae</name>
    <dbReference type="NCBI Taxonomy" id="502577"/>
    <lineage>
        <taxon>Bacteria</taxon>
        <taxon>Bacillati</taxon>
        <taxon>Actinomycetota</taxon>
        <taxon>Actinomycetes</taxon>
        <taxon>Streptosporangiales</taxon>
        <taxon>Thermomonosporaceae</taxon>
        <taxon>Actinoallomurus</taxon>
    </lineage>
</organism>
<protein>
    <submittedName>
        <fullName evidence="2">Sensor histidine kinase</fullName>
    </submittedName>
</protein>
<dbReference type="EMBL" id="JBHLZP010001184">
    <property type="protein sequence ID" value="MFB9840593.1"/>
    <property type="molecule type" value="Genomic_DNA"/>
</dbReference>
<gene>
    <name evidence="2" type="ORF">ACFFNX_51475</name>
</gene>
<feature type="transmembrane region" description="Helical" evidence="1">
    <location>
        <begin position="62"/>
        <end position="83"/>
    </location>
</feature>
<feature type="transmembrane region" description="Helical" evidence="1">
    <location>
        <begin position="90"/>
        <end position="107"/>
    </location>
</feature>
<keyword evidence="1" id="KW-0472">Membrane</keyword>
<evidence type="ECO:0000313" key="3">
    <source>
        <dbReference type="Proteomes" id="UP001589627"/>
    </source>
</evidence>
<feature type="transmembrane region" description="Helical" evidence="1">
    <location>
        <begin position="36"/>
        <end position="56"/>
    </location>
</feature>
<dbReference type="GO" id="GO:0016301">
    <property type="term" value="F:kinase activity"/>
    <property type="evidence" value="ECO:0007669"/>
    <property type="project" value="UniProtKB-KW"/>
</dbReference>
<sequence>MCETRPPRPAAVASIVLVIGVLTAASLWGQVDRSTVVLDIAVAAVSVPVALAQLWWPASGAIAATVLAAVSPVATPAATMGALQVAQRRRFPVAVGVAAAGIAAHLVQGLWRPNSGISLGWWLLLVCVAYGALLGWGALARSRRALVIS</sequence>
<dbReference type="Proteomes" id="UP001589627">
    <property type="component" value="Unassembled WGS sequence"/>
</dbReference>
<feature type="non-terminal residue" evidence="2">
    <location>
        <position position="149"/>
    </location>
</feature>
<evidence type="ECO:0000256" key="1">
    <source>
        <dbReference type="SAM" id="Phobius"/>
    </source>
</evidence>
<evidence type="ECO:0000313" key="2">
    <source>
        <dbReference type="EMBL" id="MFB9840593.1"/>
    </source>
</evidence>
<name>A0ABV5YZT5_9ACTN</name>
<accession>A0ABV5YZT5</accession>
<proteinExistence type="predicted"/>
<keyword evidence="2" id="KW-0418">Kinase</keyword>
<reference evidence="2 3" key="1">
    <citation type="submission" date="2024-09" db="EMBL/GenBank/DDBJ databases">
        <authorList>
            <person name="Sun Q."/>
            <person name="Mori K."/>
        </authorList>
    </citation>
    <scope>NUCLEOTIDE SEQUENCE [LARGE SCALE GENOMIC DNA]</scope>
    <source>
        <strain evidence="2 3">TBRC 0563</strain>
    </source>
</reference>
<feature type="transmembrane region" description="Helical" evidence="1">
    <location>
        <begin position="12"/>
        <end position="29"/>
    </location>
</feature>
<keyword evidence="3" id="KW-1185">Reference proteome</keyword>
<keyword evidence="1" id="KW-0812">Transmembrane</keyword>
<feature type="transmembrane region" description="Helical" evidence="1">
    <location>
        <begin position="119"/>
        <end position="139"/>
    </location>
</feature>
<comment type="caution">
    <text evidence="2">The sequence shown here is derived from an EMBL/GenBank/DDBJ whole genome shotgun (WGS) entry which is preliminary data.</text>
</comment>
<keyword evidence="1" id="KW-1133">Transmembrane helix</keyword>